<reference evidence="1 2" key="1">
    <citation type="journal article" date="2020" name="Cell">
        <title>Large-Scale Comparative Analyses of Tick Genomes Elucidate Their Genetic Diversity and Vector Capacities.</title>
        <authorList>
            <consortium name="Tick Genome and Microbiome Consortium (TIGMIC)"/>
            <person name="Jia N."/>
            <person name="Wang J."/>
            <person name="Shi W."/>
            <person name="Du L."/>
            <person name="Sun Y."/>
            <person name="Zhan W."/>
            <person name="Jiang J.F."/>
            <person name="Wang Q."/>
            <person name="Zhang B."/>
            <person name="Ji P."/>
            <person name="Bell-Sakyi L."/>
            <person name="Cui X.M."/>
            <person name="Yuan T.T."/>
            <person name="Jiang B.G."/>
            <person name="Yang W.F."/>
            <person name="Lam T.T."/>
            <person name="Chang Q.C."/>
            <person name="Ding S.J."/>
            <person name="Wang X.J."/>
            <person name="Zhu J.G."/>
            <person name="Ruan X.D."/>
            <person name="Zhao L."/>
            <person name="Wei J.T."/>
            <person name="Ye R.Z."/>
            <person name="Que T.C."/>
            <person name="Du C.H."/>
            <person name="Zhou Y.H."/>
            <person name="Cheng J.X."/>
            <person name="Dai P.F."/>
            <person name="Guo W.B."/>
            <person name="Han X.H."/>
            <person name="Huang E.J."/>
            <person name="Li L.F."/>
            <person name="Wei W."/>
            <person name="Gao Y.C."/>
            <person name="Liu J.Z."/>
            <person name="Shao H.Z."/>
            <person name="Wang X."/>
            <person name="Wang C.C."/>
            <person name="Yang T.C."/>
            <person name="Huo Q.B."/>
            <person name="Li W."/>
            <person name="Chen H.Y."/>
            <person name="Chen S.E."/>
            <person name="Zhou L.G."/>
            <person name="Ni X.B."/>
            <person name="Tian J.H."/>
            <person name="Sheng Y."/>
            <person name="Liu T."/>
            <person name="Pan Y.S."/>
            <person name="Xia L.Y."/>
            <person name="Li J."/>
            <person name="Zhao F."/>
            <person name="Cao W.C."/>
        </authorList>
    </citation>
    <scope>NUCLEOTIDE SEQUENCE [LARGE SCALE GENOMIC DNA]</scope>
    <source>
        <strain evidence="1">Iper-2018</strain>
    </source>
</reference>
<name>A0AC60P0M3_IXOPE</name>
<comment type="caution">
    <text evidence="1">The sequence shown here is derived from an EMBL/GenBank/DDBJ whole genome shotgun (WGS) entry which is preliminary data.</text>
</comment>
<proteinExistence type="predicted"/>
<evidence type="ECO:0000313" key="1">
    <source>
        <dbReference type="EMBL" id="KAG0412987.1"/>
    </source>
</evidence>
<gene>
    <name evidence="1" type="ORF">HPB47_009869</name>
</gene>
<sequence>MEVTDLIGETGTFQNLMLVVSMYRGVMLAINNLGASFLFPPVGHWCARHPQWKELAIPSGYSGMSKYESCWMYALSADGAVVNESLVRCQEWEYDHSEFWPSGTEKWSLVCEDAWKNSLPQSMYMTGMTVGFLLTGRLSDLHGRRPVLLGGIVSYVILEYAMAFVPYFWLFCLLRLLSAASLAAVNSSLTLYIETIGPGYRSRSMIAYGVSWGVGVGVLAGISFVVPRWDYQLVIYASMYIAPLLLWRYIIESPKWLMTAGRYQEAERAIWDIARLNGRPDVDRRAFLKMKEMYAKELKKEKKTMGSGVLVLFNSRTMIKFTLTNVVFQFCAAIVRYNLALSTDMFPVDAYLNYTIGAAIEVVSGCSSQLILMYAPRKKATVACLLLTAVSYVLLACAHKESLWVETLLMLLCRLCIGNAFNINIIYLSEMVPTSVRALATGAAQTVYGIGCAVQPFLSNAFENQTADAAFHAVILFLATAAVLPWMETRGKPLPDFVAGIEDPAVDSVSEGEGSTLDSVSEGEGSTASTKSSVSTNLSESLTCETRV</sequence>
<keyword evidence="2" id="KW-1185">Reference proteome</keyword>
<protein>
    <submittedName>
        <fullName evidence="1">Uncharacterized protein</fullName>
    </submittedName>
</protein>
<dbReference type="EMBL" id="JABSTQ010011303">
    <property type="protein sequence ID" value="KAG0412987.1"/>
    <property type="molecule type" value="Genomic_DNA"/>
</dbReference>
<accession>A0AC60P0M3</accession>
<dbReference type="Proteomes" id="UP000805193">
    <property type="component" value="Unassembled WGS sequence"/>
</dbReference>
<evidence type="ECO:0000313" key="2">
    <source>
        <dbReference type="Proteomes" id="UP000805193"/>
    </source>
</evidence>
<organism evidence="1 2">
    <name type="scientific">Ixodes persulcatus</name>
    <name type="common">Taiga tick</name>
    <dbReference type="NCBI Taxonomy" id="34615"/>
    <lineage>
        <taxon>Eukaryota</taxon>
        <taxon>Metazoa</taxon>
        <taxon>Ecdysozoa</taxon>
        <taxon>Arthropoda</taxon>
        <taxon>Chelicerata</taxon>
        <taxon>Arachnida</taxon>
        <taxon>Acari</taxon>
        <taxon>Parasitiformes</taxon>
        <taxon>Ixodida</taxon>
        <taxon>Ixodoidea</taxon>
        <taxon>Ixodidae</taxon>
        <taxon>Ixodinae</taxon>
        <taxon>Ixodes</taxon>
    </lineage>
</organism>